<evidence type="ECO:0000256" key="6">
    <source>
        <dbReference type="ARBA" id="ARBA00022655"/>
    </source>
</evidence>
<comment type="function">
    <text evidence="1 11">Catalyzes the NADPH-dependent reduction of ketopantoate into pantoic acid.</text>
</comment>
<keyword evidence="15" id="KW-1185">Reference proteome</keyword>
<dbReference type="InterPro" id="IPR051402">
    <property type="entry name" value="KPR-Related"/>
</dbReference>
<dbReference type="PANTHER" id="PTHR21708">
    <property type="entry name" value="PROBABLE 2-DEHYDROPANTOATE 2-REDUCTASE"/>
    <property type="match status" value="1"/>
</dbReference>
<dbReference type="EMBL" id="SLWQ01000015">
    <property type="protein sequence ID" value="TCO34967.1"/>
    <property type="molecule type" value="Genomic_DNA"/>
</dbReference>
<dbReference type="InterPro" id="IPR013332">
    <property type="entry name" value="KPR_N"/>
</dbReference>
<keyword evidence="8 11" id="KW-0560">Oxidoreductase</keyword>
<evidence type="ECO:0000256" key="7">
    <source>
        <dbReference type="ARBA" id="ARBA00022857"/>
    </source>
</evidence>
<comment type="caution">
    <text evidence="14">The sequence shown here is derived from an EMBL/GenBank/DDBJ whole genome shotgun (WGS) entry which is preliminary data.</text>
</comment>
<accession>A0A4R2HUU2</accession>
<evidence type="ECO:0000256" key="4">
    <source>
        <dbReference type="ARBA" id="ARBA00013014"/>
    </source>
</evidence>
<keyword evidence="6 11" id="KW-0566">Pantothenate biosynthesis</keyword>
<comment type="pathway">
    <text evidence="2 11">Cofactor biosynthesis; (R)-pantothenate biosynthesis; (R)-pantoate from 3-methyl-2-oxobutanoate: step 2/2.</text>
</comment>
<evidence type="ECO:0000256" key="11">
    <source>
        <dbReference type="RuleBase" id="RU362068"/>
    </source>
</evidence>
<dbReference type="SUPFAM" id="SSF51735">
    <property type="entry name" value="NAD(P)-binding Rossmann-fold domains"/>
    <property type="match status" value="1"/>
</dbReference>
<feature type="domain" description="Ketopantoate reductase C-terminal" evidence="13">
    <location>
        <begin position="174"/>
        <end position="297"/>
    </location>
</feature>
<evidence type="ECO:0000256" key="8">
    <source>
        <dbReference type="ARBA" id="ARBA00023002"/>
    </source>
</evidence>
<dbReference type="InterPro" id="IPR008927">
    <property type="entry name" value="6-PGluconate_DH-like_C_sf"/>
</dbReference>
<dbReference type="FunFam" id="3.40.50.720:FF:000307">
    <property type="entry name" value="2-dehydropantoate 2-reductase"/>
    <property type="match status" value="1"/>
</dbReference>
<evidence type="ECO:0000259" key="12">
    <source>
        <dbReference type="Pfam" id="PF02558"/>
    </source>
</evidence>
<reference evidence="14 15" key="1">
    <citation type="journal article" date="2015" name="Stand. Genomic Sci.">
        <title>Genomic Encyclopedia of Bacterial and Archaeal Type Strains, Phase III: the genomes of soil and plant-associated and newly described type strains.</title>
        <authorList>
            <person name="Whitman W.B."/>
            <person name="Woyke T."/>
            <person name="Klenk H.P."/>
            <person name="Zhou Y."/>
            <person name="Lilburn T.G."/>
            <person name="Beck B.J."/>
            <person name="De Vos P."/>
            <person name="Vandamme P."/>
            <person name="Eisen J.A."/>
            <person name="Garrity G."/>
            <person name="Hugenholtz P."/>
            <person name="Kyrpides N.C."/>
        </authorList>
    </citation>
    <scope>NUCLEOTIDE SEQUENCE [LARGE SCALE GENOMIC DNA]</scope>
    <source>
        <strain evidence="14 15">A3</strain>
    </source>
</reference>
<evidence type="ECO:0000256" key="9">
    <source>
        <dbReference type="ARBA" id="ARBA00032024"/>
    </source>
</evidence>
<dbReference type="UniPathway" id="UPA00028">
    <property type="reaction ID" value="UER00004"/>
</dbReference>
<evidence type="ECO:0000313" key="14">
    <source>
        <dbReference type="EMBL" id="TCO34967.1"/>
    </source>
</evidence>
<proteinExistence type="inferred from homology"/>
<organism evidence="14 15">
    <name type="scientific">Dokdonella fugitiva</name>
    <dbReference type="NCBI Taxonomy" id="328517"/>
    <lineage>
        <taxon>Bacteria</taxon>
        <taxon>Pseudomonadati</taxon>
        <taxon>Pseudomonadota</taxon>
        <taxon>Gammaproteobacteria</taxon>
        <taxon>Lysobacterales</taxon>
        <taxon>Rhodanobacteraceae</taxon>
        <taxon>Dokdonella</taxon>
    </lineage>
</organism>
<dbReference type="Gene3D" id="1.10.1040.10">
    <property type="entry name" value="N-(1-d-carboxylethyl)-l-norvaline Dehydrogenase, domain 2"/>
    <property type="match status" value="1"/>
</dbReference>
<dbReference type="GO" id="GO:0008677">
    <property type="term" value="F:2-dehydropantoate 2-reductase activity"/>
    <property type="evidence" value="ECO:0007669"/>
    <property type="project" value="UniProtKB-EC"/>
</dbReference>
<sequence>MRILVLGAGAIGGYFGARLVESGADVTFLVRPARAAVLARDGLVVHSARGDFRRPVRTLTAPDAPFDLVILSAKSYDMDSAIDAIRPAVGASTRVLPLLNGLAHLDALDDAFGSGRVLGGLCHISVTLEPDGAIRQFGALERLAFGDRTGAPVREDISNALRALGEHVVERPDVVDAMWDKFAFIAALAGGTCLMRDAVGAIVATADGAVLMTRLHDECRAVAAASGHAPGPEAVANARAILTAAGSPLKASMLRDLERGARTECEHILGDLRRRAAAFGLDVPLLSAALAHLRVYEAARAGGATTA</sequence>
<dbReference type="FunFam" id="1.10.1040.10:FF:000017">
    <property type="entry name" value="2-dehydropantoate 2-reductase"/>
    <property type="match status" value="1"/>
</dbReference>
<comment type="similarity">
    <text evidence="3 11">Belongs to the ketopantoate reductase family.</text>
</comment>
<dbReference type="AlphaFoldDB" id="A0A4R2HUU2"/>
<dbReference type="InterPro" id="IPR003710">
    <property type="entry name" value="ApbA"/>
</dbReference>
<dbReference type="EC" id="1.1.1.169" evidence="4 11"/>
<dbReference type="NCBIfam" id="TIGR00745">
    <property type="entry name" value="apbA_panE"/>
    <property type="match status" value="1"/>
</dbReference>
<evidence type="ECO:0000256" key="5">
    <source>
        <dbReference type="ARBA" id="ARBA00019465"/>
    </source>
</evidence>
<dbReference type="PANTHER" id="PTHR21708:SF26">
    <property type="entry name" value="2-DEHYDROPANTOATE 2-REDUCTASE"/>
    <property type="match status" value="1"/>
</dbReference>
<evidence type="ECO:0000256" key="2">
    <source>
        <dbReference type="ARBA" id="ARBA00004994"/>
    </source>
</evidence>
<evidence type="ECO:0000256" key="10">
    <source>
        <dbReference type="ARBA" id="ARBA00048793"/>
    </source>
</evidence>
<gene>
    <name evidence="14" type="ORF">EV148_11530</name>
</gene>
<keyword evidence="7 11" id="KW-0521">NADP</keyword>
<protein>
    <recommendedName>
        <fullName evidence="5 11">2-dehydropantoate 2-reductase</fullName>
        <ecNumber evidence="4 11">1.1.1.169</ecNumber>
    </recommendedName>
    <alternativeName>
        <fullName evidence="9 11">Ketopantoate reductase</fullName>
    </alternativeName>
</protein>
<evidence type="ECO:0000259" key="13">
    <source>
        <dbReference type="Pfam" id="PF08546"/>
    </source>
</evidence>
<dbReference type="GO" id="GO:0015940">
    <property type="term" value="P:pantothenate biosynthetic process"/>
    <property type="evidence" value="ECO:0007669"/>
    <property type="project" value="UniProtKB-UniPathway"/>
</dbReference>
<evidence type="ECO:0000313" key="15">
    <source>
        <dbReference type="Proteomes" id="UP000294862"/>
    </source>
</evidence>
<dbReference type="GO" id="GO:0005737">
    <property type="term" value="C:cytoplasm"/>
    <property type="evidence" value="ECO:0007669"/>
    <property type="project" value="TreeGrafter"/>
</dbReference>
<dbReference type="OrthoDB" id="9796561at2"/>
<evidence type="ECO:0000256" key="3">
    <source>
        <dbReference type="ARBA" id="ARBA00007870"/>
    </source>
</evidence>
<dbReference type="InterPro" id="IPR013752">
    <property type="entry name" value="KPA_reductase"/>
</dbReference>
<dbReference type="RefSeq" id="WP_132000186.1">
    <property type="nucleotide sequence ID" value="NZ_SLWQ01000015.1"/>
</dbReference>
<evidence type="ECO:0000256" key="1">
    <source>
        <dbReference type="ARBA" id="ARBA00002919"/>
    </source>
</evidence>
<dbReference type="Pfam" id="PF02558">
    <property type="entry name" value="ApbA"/>
    <property type="match status" value="1"/>
</dbReference>
<feature type="domain" description="Ketopantoate reductase N-terminal" evidence="12">
    <location>
        <begin position="3"/>
        <end position="148"/>
    </location>
</feature>
<dbReference type="InterPro" id="IPR036291">
    <property type="entry name" value="NAD(P)-bd_dom_sf"/>
</dbReference>
<dbReference type="Gene3D" id="3.40.50.720">
    <property type="entry name" value="NAD(P)-binding Rossmann-like Domain"/>
    <property type="match status" value="1"/>
</dbReference>
<dbReference type="SUPFAM" id="SSF48179">
    <property type="entry name" value="6-phosphogluconate dehydrogenase C-terminal domain-like"/>
    <property type="match status" value="1"/>
</dbReference>
<dbReference type="InterPro" id="IPR013328">
    <property type="entry name" value="6PGD_dom2"/>
</dbReference>
<name>A0A4R2HUU2_9GAMM</name>
<dbReference type="Pfam" id="PF08546">
    <property type="entry name" value="ApbA_C"/>
    <property type="match status" value="1"/>
</dbReference>
<dbReference type="Proteomes" id="UP000294862">
    <property type="component" value="Unassembled WGS sequence"/>
</dbReference>
<comment type="catalytic activity">
    <reaction evidence="10 11">
        <text>(R)-pantoate + NADP(+) = 2-dehydropantoate + NADPH + H(+)</text>
        <dbReference type="Rhea" id="RHEA:16233"/>
        <dbReference type="ChEBI" id="CHEBI:11561"/>
        <dbReference type="ChEBI" id="CHEBI:15378"/>
        <dbReference type="ChEBI" id="CHEBI:15980"/>
        <dbReference type="ChEBI" id="CHEBI:57783"/>
        <dbReference type="ChEBI" id="CHEBI:58349"/>
        <dbReference type="EC" id="1.1.1.169"/>
    </reaction>
</comment>